<feature type="domain" description="DUF8212" evidence="2">
    <location>
        <begin position="146"/>
        <end position="351"/>
    </location>
</feature>
<evidence type="ECO:0000313" key="3">
    <source>
        <dbReference type="EMBL" id="TBU59836.1"/>
    </source>
</evidence>
<dbReference type="AlphaFoldDB" id="A0A4Q9PZ36"/>
<dbReference type="InterPro" id="IPR058525">
    <property type="entry name" value="DUF8212"/>
</dbReference>
<reference evidence="3 4" key="1">
    <citation type="submission" date="2019-01" db="EMBL/GenBank/DDBJ databases">
        <title>Draft genome sequences of three monokaryotic isolates of the white-rot basidiomycete fungus Dichomitus squalens.</title>
        <authorList>
            <consortium name="DOE Joint Genome Institute"/>
            <person name="Lopez S.C."/>
            <person name="Andreopoulos B."/>
            <person name="Pangilinan J."/>
            <person name="Lipzen A."/>
            <person name="Riley R."/>
            <person name="Ahrendt S."/>
            <person name="Ng V."/>
            <person name="Barry K."/>
            <person name="Daum C."/>
            <person name="Grigoriev I.V."/>
            <person name="Hilden K.S."/>
            <person name="Makela M.R."/>
            <person name="de Vries R.P."/>
        </authorList>
    </citation>
    <scope>NUCLEOTIDE SEQUENCE [LARGE SCALE GENOMIC DNA]</scope>
    <source>
        <strain evidence="3 4">CBS 464.89</strain>
    </source>
</reference>
<dbReference type="Pfam" id="PF26640">
    <property type="entry name" value="DUF8212"/>
    <property type="match status" value="1"/>
</dbReference>
<dbReference type="PANTHER" id="PTHR10622">
    <property type="entry name" value="HET DOMAIN-CONTAINING PROTEIN"/>
    <property type="match status" value="1"/>
</dbReference>
<dbReference type="EMBL" id="ML145110">
    <property type="protein sequence ID" value="TBU59836.1"/>
    <property type="molecule type" value="Genomic_DNA"/>
</dbReference>
<protein>
    <recommendedName>
        <fullName evidence="2">DUF8212 domain-containing protein</fullName>
    </recommendedName>
</protein>
<organism evidence="3 4">
    <name type="scientific">Dichomitus squalens</name>
    <dbReference type="NCBI Taxonomy" id="114155"/>
    <lineage>
        <taxon>Eukaryota</taxon>
        <taxon>Fungi</taxon>
        <taxon>Dikarya</taxon>
        <taxon>Basidiomycota</taxon>
        <taxon>Agaricomycotina</taxon>
        <taxon>Agaricomycetes</taxon>
        <taxon>Polyporales</taxon>
        <taxon>Polyporaceae</taxon>
        <taxon>Dichomitus</taxon>
    </lineage>
</organism>
<feature type="compositionally biased region" description="Polar residues" evidence="1">
    <location>
        <begin position="554"/>
        <end position="567"/>
    </location>
</feature>
<dbReference type="Proteomes" id="UP000292082">
    <property type="component" value="Unassembled WGS sequence"/>
</dbReference>
<proteinExistence type="predicted"/>
<sequence>MPAKLRAKTAFGTSGLIRAASRSRAARSFWRPSTRCTHGIATASCVTPSSSTYLLAGRRKIGSHSSRKADGSGEVGRFKSSSRRPKSCFGIDQDVLKHELPLDCVSVAKRMSWASGRETTRVEDEAYSLLGIFDINMTTHYGEGRRAFRRLQEEILFRIPDQSLFAWGHVCPQQPVWPAGSGHQLSLVLPSQFRGPTSAQSTSSASFFASSPRDFPRSSAVKDLRSLSHDEFLASIKVYDLPAQEYSRTPYGIRTDLPLLSISNQKDSKHDWYIAILACEYHAPNSRGLLGRLCVSETPRFPETTPLQLASAYVRGEQMAPYGLLFIPSSWEIIGRLRNHIENLTVFFPHPGRELSPLQAVNMRDYRNGMHPQVIFTMWAGFSLREQGYCIKTNVFPGHDDIHQISLTKDDYSIHITYQYSSGPSGNMKWRAHIQVVSPVSSSTLSREEIHPDLCSDNAAKVIAIAVKRDQREGSEVVRLQSPAGREVILELRIELVSAACYHLRIADKTEAHMATAQASGPVSPWLRPNHRVRVRYRALSHPYPSPQSRIGRISNSMSAVGETTSNAGGGAGQASTPAPRS</sequence>
<evidence type="ECO:0000313" key="4">
    <source>
        <dbReference type="Proteomes" id="UP000292082"/>
    </source>
</evidence>
<feature type="region of interest" description="Disordered" evidence="1">
    <location>
        <begin position="63"/>
        <end position="85"/>
    </location>
</feature>
<name>A0A4Q9PZ36_9APHY</name>
<evidence type="ECO:0000259" key="2">
    <source>
        <dbReference type="Pfam" id="PF26640"/>
    </source>
</evidence>
<keyword evidence="4" id="KW-1185">Reference proteome</keyword>
<gene>
    <name evidence="3" type="ORF">BD310DRAFT_924336</name>
</gene>
<accession>A0A4Q9PZ36</accession>
<feature type="region of interest" description="Disordered" evidence="1">
    <location>
        <begin position="544"/>
        <end position="582"/>
    </location>
</feature>
<dbReference type="PANTHER" id="PTHR10622:SF10">
    <property type="entry name" value="HET DOMAIN-CONTAINING PROTEIN"/>
    <property type="match status" value="1"/>
</dbReference>
<evidence type="ECO:0000256" key="1">
    <source>
        <dbReference type="SAM" id="MobiDB-lite"/>
    </source>
</evidence>